<sequence length="162" mass="18198">MLANEGGNCEIILLNRPGIGHVNLNLSPFHEINNFWTTSKKENVKVFRGSQSDELLFEYNKSTIEKWNSLMLASGSYTILVPPSKSVAINLNIAADNTLTYPYKGIWATPNYGTPTNANTYYTEFIDFNVSQNIIAQIEIMSFDVSTNGRIEFVDSKFNNIS</sequence>
<organism evidence="1 2">
    <name type="scientific">Panagrolaimus sp. ES5</name>
    <dbReference type="NCBI Taxonomy" id="591445"/>
    <lineage>
        <taxon>Eukaryota</taxon>
        <taxon>Metazoa</taxon>
        <taxon>Ecdysozoa</taxon>
        <taxon>Nematoda</taxon>
        <taxon>Chromadorea</taxon>
        <taxon>Rhabditida</taxon>
        <taxon>Tylenchina</taxon>
        <taxon>Panagrolaimomorpha</taxon>
        <taxon>Panagrolaimoidea</taxon>
        <taxon>Panagrolaimidae</taxon>
        <taxon>Panagrolaimus</taxon>
    </lineage>
</organism>
<proteinExistence type="predicted"/>
<reference evidence="2" key="1">
    <citation type="submission" date="2022-11" db="UniProtKB">
        <authorList>
            <consortium name="WormBaseParasite"/>
        </authorList>
    </citation>
    <scope>IDENTIFICATION</scope>
</reference>
<protein>
    <submittedName>
        <fullName evidence="2">Uncharacterized protein</fullName>
    </submittedName>
</protein>
<dbReference type="Proteomes" id="UP000887579">
    <property type="component" value="Unplaced"/>
</dbReference>
<evidence type="ECO:0000313" key="1">
    <source>
        <dbReference type="Proteomes" id="UP000887579"/>
    </source>
</evidence>
<dbReference type="WBParaSite" id="ES5_v2.g16308.t1">
    <property type="protein sequence ID" value="ES5_v2.g16308.t1"/>
    <property type="gene ID" value="ES5_v2.g16308"/>
</dbReference>
<name>A0AC34FGL1_9BILA</name>
<accession>A0AC34FGL1</accession>
<evidence type="ECO:0000313" key="2">
    <source>
        <dbReference type="WBParaSite" id="ES5_v2.g16308.t1"/>
    </source>
</evidence>